<evidence type="ECO:0000259" key="1">
    <source>
        <dbReference type="PROSITE" id="PS50222"/>
    </source>
</evidence>
<dbReference type="SMART" id="SM01394">
    <property type="entry name" value="S_100"/>
    <property type="match status" value="1"/>
</dbReference>
<dbReference type="PANTHER" id="PTHR11639:SF118">
    <property type="entry name" value="PROTEIN S100"/>
    <property type="match status" value="1"/>
</dbReference>
<proteinExistence type="predicted"/>
<sequence>MSTTTHAELFKRSASVSPLKFPHFHPLELHQQPYNSATMSKLEQALKDLKEAFDKYASTDEDKSTLSKKELSALLREELPEGVSKFFKVDELYKELDTDEDGIMDFRETVVFLIDFGIGL</sequence>
<dbReference type="PROSITE" id="PS50222">
    <property type="entry name" value="EF_HAND_2"/>
    <property type="match status" value="1"/>
</dbReference>
<evidence type="ECO:0000313" key="2">
    <source>
        <dbReference type="EMBL" id="KAG7474699.1"/>
    </source>
</evidence>
<protein>
    <submittedName>
        <fullName evidence="2">Ictacalcin-like</fullName>
    </submittedName>
</protein>
<dbReference type="InterPro" id="IPR013787">
    <property type="entry name" value="S100_Ca-bd_sub"/>
</dbReference>
<reference evidence="2 3" key="1">
    <citation type="journal article" date="2021" name="Sci. Rep.">
        <title>Chromosome anchoring in Senegalese sole (Solea senegalensis) reveals sex-associated markers and genome rearrangements in flatfish.</title>
        <authorList>
            <person name="Guerrero-Cozar I."/>
            <person name="Gomez-Garrido J."/>
            <person name="Berbel C."/>
            <person name="Martinez-Blanch J.F."/>
            <person name="Alioto T."/>
            <person name="Claros M.G."/>
            <person name="Gagnaire P.A."/>
            <person name="Manchado M."/>
        </authorList>
    </citation>
    <scope>NUCLEOTIDE SEQUENCE [LARGE SCALE GENOMIC DNA]</scope>
    <source>
        <strain evidence="2">Sse05_10M</strain>
    </source>
</reference>
<comment type="caution">
    <text evidence="2">The sequence shown here is derived from an EMBL/GenBank/DDBJ whole genome shotgun (WGS) entry which is preliminary data.</text>
</comment>
<name>A0AAV6PSW0_SOLSE</name>
<dbReference type="Proteomes" id="UP000693946">
    <property type="component" value="Linkage Group LG9"/>
</dbReference>
<dbReference type="InterPro" id="IPR002048">
    <property type="entry name" value="EF_hand_dom"/>
</dbReference>
<dbReference type="GO" id="GO:0005737">
    <property type="term" value="C:cytoplasm"/>
    <property type="evidence" value="ECO:0007669"/>
    <property type="project" value="TreeGrafter"/>
</dbReference>
<gene>
    <name evidence="2" type="ORF">JOB18_014813</name>
</gene>
<feature type="domain" description="EF-hand" evidence="1">
    <location>
        <begin position="84"/>
        <end position="119"/>
    </location>
</feature>
<organism evidence="2 3">
    <name type="scientific">Solea senegalensis</name>
    <name type="common">Senegalese sole</name>
    <dbReference type="NCBI Taxonomy" id="28829"/>
    <lineage>
        <taxon>Eukaryota</taxon>
        <taxon>Metazoa</taxon>
        <taxon>Chordata</taxon>
        <taxon>Craniata</taxon>
        <taxon>Vertebrata</taxon>
        <taxon>Euteleostomi</taxon>
        <taxon>Actinopterygii</taxon>
        <taxon>Neopterygii</taxon>
        <taxon>Teleostei</taxon>
        <taxon>Neoteleostei</taxon>
        <taxon>Acanthomorphata</taxon>
        <taxon>Carangaria</taxon>
        <taxon>Pleuronectiformes</taxon>
        <taxon>Pleuronectoidei</taxon>
        <taxon>Soleidae</taxon>
        <taxon>Solea</taxon>
    </lineage>
</organism>
<dbReference type="AlphaFoldDB" id="A0AAV6PSW0"/>
<dbReference type="GO" id="GO:0005509">
    <property type="term" value="F:calcium ion binding"/>
    <property type="evidence" value="ECO:0007669"/>
    <property type="project" value="InterPro"/>
</dbReference>
<accession>A0AAV6PSW0</accession>
<dbReference type="EMBL" id="JAGKHQ010000021">
    <property type="protein sequence ID" value="KAG7474699.1"/>
    <property type="molecule type" value="Genomic_DNA"/>
</dbReference>
<dbReference type="PANTHER" id="PTHR11639">
    <property type="entry name" value="S100 CALCIUM-BINDING PROTEIN"/>
    <property type="match status" value="1"/>
</dbReference>
<keyword evidence="3" id="KW-1185">Reference proteome</keyword>
<dbReference type="Pfam" id="PF01023">
    <property type="entry name" value="S_100"/>
    <property type="match status" value="1"/>
</dbReference>
<dbReference type="GO" id="GO:0048306">
    <property type="term" value="F:calcium-dependent protein binding"/>
    <property type="evidence" value="ECO:0007669"/>
    <property type="project" value="TreeGrafter"/>
</dbReference>
<evidence type="ECO:0000313" key="3">
    <source>
        <dbReference type="Proteomes" id="UP000693946"/>
    </source>
</evidence>